<organism evidence="1 2">
    <name type="scientific">Macrostomum lignano</name>
    <dbReference type="NCBI Taxonomy" id="282301"/>
    <lineage>
        <taxon>Eukaryota</taxon>
        <taxon>Metazoa</taxon>
        <taxon>Spiralia</taxon>
        <taxon>Lophotrochozoa</taxon>
        <taxon>Platyhelminthes</taxon>
        <taxon>Rhabditophora</taxon>
        <taxon>Macrostomorpha</taxon>
        <taxon>Macrostomida</taxon>
        <taxon>Macrostomidae</taxon>
        <taxon>Macrostomum</taxon>
    </lineage>
</organism>
<evidence type="ECO:0000313" key="1">
    <source>
        <dbReference type="Proteomes" id="UP000095280"/>
    </source>
</evidence>
<dbReference type="InterPro" id="IPR018247">
    <property type="entry name" value="EF_Hand_1_Ca_BS"/>
</dbReference>
<dbReference type="InterPro" id="IPR011992">
    <property type="entry name" value="EF-hand-dom_pair"/>
</dbReference>
<name>A0A1I8HJC6_9PLAT</name>
<dbReference type="GO" id="GO:0005509">
    <property type="term" value="F:calcium ion binding"/>
    <property type="evidence" value="ECO:0007669"/>
    <property type="project" value="InterPro"/>
</dbReference>
<dbReference type="CDD" id="cd00051">
    <property type="entry name" value="EFh"/>
    <property type="match status" value="1"/>
</dbReference>
<dbReference type="InterPro" id="IPR002048">
    <property type="entry name" value="EF_hand_dom"/>
</dbReference>
<dbReference type="AlphaFoldDB" id="A0A1I8HJC6"/>
<dbReference type="WBParaSite" id="maker-uti_cns_0006526-snap-gene-0.5-mRNA-1">
    <property type="protein sequence ID" value="maker-uti_cns_0006526-snap-gene-0.5-mRNA-1"/>
    <property type="gene ID" value="maker-uti_cns_0006526-snap-gene-0.5"/>
</dbReference>
<protein>
    <submittedName>
        <fullName evidence="2">EF-hand domain-containing protein</fullName>
    </submittedName>
</protein>
<dbReference type="PROSITE" id="PS50222">
    <property type="entry name" value="EF_HAND_2"/>
    <property type="match status" value="1"/>
</dbReference>
<dbReference type="SMART" id="SM00054">
    <property type="entry name" value="EFh"/>
    <property type="match status" value="2"/>
</dbReference>
<accession>A0A1I8HJC6</accession>
<dbReference type="Pfam" id="PF13499">
    <property type="entry name" value="EF-hand_7"/>
    <property type="match status" value="1"/>
</dbReference>
<dbReference type="GO" id="GO:0007017">
    <property type="term" value="P:microtubule-based process"/>
    <property type="evidence" value="ECO:0007669"/>
    <property type="project" value="InterPro"/>
</dbReference>
<dbReference type="Proteomes" id="UP000095280">
    <property type="component" value="Unplaced"/>
</dbReference>
<dbReference type="SMART" id="SM01375">
    <property type="entry name" value="Dynein_light"/>
    <property type="match status" value="1"/>
</dbReference>
<dbReference type="SUPFAM" id="SSF54648">
    <property type="entry name" value="DLC"/>
    <property type="match status" value="1"/>
</dbReference>
<dbReference type="Gene3D" id="1.10.238.10">
    <property type="entry name" value="EF-hand"/>
    <property type="match status" value="1"/>
</dbReference>
<dbReference type="PROSITE" id="PS00018">
    <property type="entry name" value="EF_HAND_1"/>
    <property type="match status" value="1"/>
</dbReference>
<dbReference type="InterPro" id="IPR001372">
    <property type="entry name" value="Dynein_light_chain_typ-1/2"/>
</dbReference>
<sequence>MEAFKEAWFAIDTQGKLQISAEDLQAYMQKNNYDESFVNKWLNLFDEDKSGTIELEEFCDVLGLNYKETMSEVREKAASGGMPDGVVVVYAEMEISWQIKIAQLCLEGLRVNKKTKDVPIWVKKKADEMYGRLWHLVLLNGQFWCDFGYAPGHAFIFKFEKHIFLVWKTPLP</sequence>
<dbReference type="Pfam" id="PF01221">
    <property type="entry name" value="Dynein_light"/>
    <property type="match status" value="1"/>
</dbReference>
<dbReference type="SUPFAM" id="SSF47473">
    <property type="entry name" value="EF-hand"/>
    <property type="match status" value="1"/>
</dbReference>
<dbReference type="InterPro" id="IPR037177">
    <property type="entry name" value="DLC_sf"/>
</dbReference>
<dbReference type="OrthoDB" id="6219502at2759"/>
<dbReference type="Gene3D" id="3.30.740.10">
    <property type="entry name" value="Protein Inhibitor Of Neuronal Nitric Oxide Synthase"/>
    <property type="match status" value="1"/>
</dbReference>
<dbReference type="GO" id="GO:0030286">
    <property type="term" value="C:dynein complex"/>
    <property type="evidence" value="ECO:0007669"/>
    <property type="project" value="InterPro"/>
</dbReference>
<reference evidence="2" key="1">
    <citation type="submission" date="2016-11" db="UniProtKB">
        <authorList>
            <consortium name="WormBaseParasite"/>
        </authorList>
    </citation>
    <scope>IDENTIFICATION</scope>
</reference>
<keyword evidence="1" id="KW-1185">Reference proteome</keyword>
<evidence type="ECO:0000313" key="2">
    <source>
        <dbReference type="WBParaSite" id="maker-uti_cns_0006526-snap-gene-0.5-mRNA-1"/>
    </source>
</evidence>
<proteinExistence type="predicted"/>